<sequence length="76" mass="8978">MMDPYQELANAIVMQAVKDYRIALLHSKKRPDNNGYQIEVASLERFFRSGWFGELTSLNAEYLIRRVNEEVQKNDR</sequence>
<dbReference type="Proteomes" id="UP000675379">
    <property type="component" value="Unassembled WGS sequence"/>
</dbReference>
<evidence type="ECO:0000313" key="2">
    <source>
        <dbReference type="Proteomes" id="UP000675379"/>
    </source>
</evidence>
<gene>
    <name evidence="1" type="ORF">KCG48_12920</name>
</gene>
<reference evidence="1" key="1">
    <citation type="submission" date="2021-04" db="EMBL/GenBank/DDBJ databases">
        <title>Proteiniclasticum sedimins sp. nov., an obligate anaerobic bacterium isolated from anaerobic sludge.</title>
        <authorList>
            <person name="Liu J."/>
        </authorList>
    </citation>
    <scope>NUCLEOTIDE SEQUENCE</scope>
    <source>
        <strain evidence="1">BAD-10</strain>
    </source>
</reference>
<dbReference type="AlphaFoldDB" id="A0A941CTD2"/>
<comment type="caution">
    <text evidence="1">The sequence shown here is derived from an EMBL/GenBank/DDBJ whole genome shotgun (WGS) entry which is preliminary data.</text>
</comment>
<evidence type="ECO:0000313" key="1">
    <source>
        <dbReference type="EMBL" id="MBR0577219.1"/>
    </source>
</evidence>
<accession>A0A941CTD2</accession>
<organism evidence="1 2">
    <name type="scientific">Proteiniclasticum sediminis</name>
    <dbReference type="NCBI Taxonomy" id="2804028"/>
    <lineage>
        <taxon>Bacteria</taxon>
        <taxon>Bacillati</taxon>
        <taxon>Bacillota</taxon>
        <taxon>Clostridia</taxon>
        <taxon>Eubacteriales</taxon>
        <taxon>Clostridiaceae</taxon>
        <taxon>Proteiniclasticum</taxon>
    </lineage>
</organism>
<protein>
    <submittedName>
        <fullName evidence="1">Uncharacterized protein</fullName>
    </submittedName>
</protein>
<proteinExistence type="predicted"/>
<dbReference type="EMBL" id="JAGSCS010000023">
    <property type="protein sequence ID" value="MBR0577219.1"/>
    <property type="molecule type" value="Genomic_DNA"/>
</dbReference>
<name>A0A941CTD2_9CLOT</name>
<keyword evidence="2" id="KW-1185">Reference proteome</keyword>